<evidence type="ECO:0000256" key="1">
    <source>
        <dbReference type="ARBA" id="ARBA00004496"/>
    </source>
</evidence>
<organism evidence="7 8">
    <name type="scientific">Parahaliea aestuarii</name>
    <dbReference type="NCBI Taxonomy" id="1852021"/>
    <lineage>
        <taxon>Bacteria</taxon>
        <taxon>Pseudomonadati</taxon>
        <taxon>Pseudomonadota</taxon>
        <taxon>Gammaproteobacteria</taxon>
        <taxon>Cellvibrionales</taxon>
        <taxon>Halieaceae</taxon>
        <taxon>Parahaliea</taxon>
    </lineage>
</organism>
<dbReference type="RefSeq" id="WP_148063211.1">
    <property type="nucleotide sequence ID" value="NZ_VRYZ01000002.1"/>
</dbReference>
<feature type="domain" description="UspA" evidence="6">
    <location>
        <begin position="165"/>
        <end position="288"/>
    </location>
</feature>
<reference evidence="7 8" key="1">
    <citation type="submission" date="2019-08" db="EMBL/GenBank/DDBJ databases">
        <title>Parahaliea maris sp. nov., isolated from the surface seawater.</title>
        <authorList>
            <person name="Liu Y."/>
        </authorList>
    </citation>
    <scope>NUCLEOTIDE SEQUENCE [LARGE SCALE GENOMIC DNA]</scope>
    <source>
        <strain evidence="7 8">S2-26</strain>
    </source>
</reference>
<keyword evidence="5" id="KW-0175">Coiled coil</keyword>
<proteinExistence type="inferred from homology"/>
<dbReference type="PANTHER" id="PTHR47892">
    <property type="entry name" value="UNIVERSAL STRESS PROTEIN E"/>
    <property type="match status" value="1"/>
</dbReference>
<comment type="subcellular location">
    <subcellularLocation>
        <location evidence="1">Cytoplasm</location>
    </subcellularLocation>
</comment>
<dbReference type="SUPFAM" id="SSF52402">
    <property type="entry name" value="Adenine nucleotide alpha hydrolases-like"/>
    <property type="match status" value="2"/>
</dbReference>
<evidence type="ECO:0000313" key="7">
    <source>
        <dbReference type="EMBL" id="TXS93275.1"/>
    </source>
</evidence>
<dbReference type="OrthoDB" id="239260at2"/>
<dbReference type="Gene3D" id="3.40.50.12370">
    <property type="match status" value="1"/>
</dbReference>
<accession>A0A5C8ZXL9</accession>
<evidence type="ECO:0000256" key="4">
    <source>
        <dbReference type="ARBA" id="ARBA00037131"/>
    </source>
</evidence>
<keyword evidence="8" id="KW-1185">Reference proteome</keyword>
<comment type="similarity">
    <text evidence="2">Belongs to the universal stress protein A family.</text>
</comment>
<dbReference type="InterPro" id="IPR006016">
    <property type="entry name" value="UspA"/>
</dbReference>
<comment type="function">
    <text evidence="4">Required for resistance to DNA-damaging agents.</text>
</comment>
<feature type="coiled-coil region" evidence="5">
    <location>
        <begin position="49"/>
        <end position="76"/>
    </location>
</feature>
<evidence type="ECO:0000256" key="5">
    <source>
        <dbReference type="SAM" id="Coils"/>
    </source>
</evidence>
<dbReference type="Pfam" id="PF00582">
    <property type="entry name" value="Usp"/>
    <property type="match status" value="1"/>
</dbReference>
<evidence type="ECO:0000259" key="6">
    <source>
        <dbReference type="Pfam" id="PF00582"/>
    </source>
</evidence>
<gene>
    <name evidence="7" type="ORF">FVW59_05385</name>
</gene>
<dbReference type="Proteomes" id="UP000321933">
    <property type="component" value="Unassembled WGS sequence"/>
</dbReference>
<evidence type="ECO:0000256" key="3">
    <source>
        <dbReference type="ARBA" id="ARBA00022490"/>
    </source>
</evidence>
<dbReference type="InterPro" id="IPR006015">
    <property type="entry name" value="Universal_stress_UspA"/>
</dbReference>
<protein>
    <submittedName>
        <fullName evidence="7">Universal stress protein</fullName>
    </submittedName>
</protein>
<dbReference type="GO" id="GO:0005737">
    <property type="term" value="C:cytoplasm"/>
    <property type="evidence" value="ECO:0007669"/>
    <property type="project" value="UniProtKB-SubCell"/>
</dbReference>
<dbReference type="PANTHER" id="PTHR47892:SF1">
    <property type="entry name" value="UNIVERSAL STRESS PROTEIN E"/>
    <property type="match status" value="1"/>
</dbReference>
<evidence type="ECO:0000256" key="2">
    <source>
        <dbReference type="ARBA" id="ARBA00008791"/>
    </source>
</evidence>
<evidence type="ECO:0000313" key="8">
    <source>
        <dbReference type="Proteomes" id="UP000321933"/>
    </source>
</evidence>
<dbReference type="PRINTS" id="PR01438">
    <property type="entry name" value="UNVRSLSTRESS"/>
</dbReference>
<comment type="caution">
    <text evidence="7">The sequence shown here is derived from an EMBL/GenBank/DDBJ whole genome shotgun (WGS) entry which is preliminary data.</text>
</comment>
<dbReference type="AlphaFoldDB" id="A0A5C8ZXL9"/>
<sequence length="289" mass="32041">MTKILIVADNRKRCAATTRGLELARRLGCKVEVVAFVWTSLKALELSAAERAECKQRLLNEREREMEERLAKLRSDGIKVSLKIIWEKDLVSWVKRRVAGGKYRMVVKSGRRTESLTHTPSDWQLLRECPAPVLIVAEEKWGQTEPVLAAIDLGTRSKDKLRLNRQVIEQASAVAGALDAGLKLICAVEVPRLLAELDMLEPATYAKELKQSMAPEINSLAAEFGLSRSDFVIKRGPVAKVITSEAARVRAQLVVMGTVGRRGVKARLLGNTAESVLELLRTDVLAIKP</sequence>
<keyword evidence="3" id="KW-0963">Cytoplasm</keyword>
<name>A0A5C8ZXL9_9GAMM</name>
<dbReference type="EMBL" id="VRYZ01000002">
    <property type="protein sequence ID" value="TXS93275.1"/>
    <property type="molecule type" value="Genomic_DNA"/>
</dbReference>